<comment type="caution">
    <text evidence="3">The sequence shown here is derived from an EMBL/GenBank/DDBJ whole genome shotgun (WGS) entry which is preliminary data.</text>
</comment>
<evidence type="ECO:0000313" key="3">
    <source>
        <dbReference type="EMBL" id="NEN79534.1"/>
    </source>
</evidence>
<keyword evidence="4" id="KW-1185">Reference proteome</keyword>
<dbReference type="EMBL" id="JAAGXA010000010">
    <property type="protein sequence ID" value="NEN79534.1"/>
    <property type="molecule type" value="Genomic_DNA"/>
</dbReference>
<keyword evidence="2" id="KW-0472">Membrane</keyword>
<proteinExistence type="predicted"/>
<dbReference type="RefSeq" id="WP_163773082.1">
    <property type="nucleotide sequence ID" value="NZ_JAAGXA010000010.1"/>
</dbReference>
<evidence type="ECO:0000256" key="2">
    <source>
        <dbReference type="SAM" id="Phobius"/>
    </source>
</evidence>
<name>A0A6P0HMT3_9ACTN</name>
<dbReference type="Proteomes" id="UP000468687">
    <property type="component" value="Unassembled WGS sequence"/>
</dbReference>
<feature type="transmembrane region" description="Helical" evidence="2">
    <location>
        <begin position="12"/>
        <end position="33"/>
    </location>
</feature>
<feature type="transmembrane region" description="Helical" evidence="2">
    <location>
        <begin position="39"/>
        <end position="63"/>
    </location>
</feature>
<feature type="transmembrane region" description="Helical" evidence="2">
    <location>
        <begin position="114"/>
        <end position="134"/>
    </location>
</feature>
<feature type="compositionally biased region" description="Low complexity" evidence="1">
    <location>
        <begin position="154"/>
        <end position="168"/>
    </location>
</feature>
<accession>A0A6P0HMT3</accession>
<feature type="transmembrane region" description="Helical" evidence="2">
    <location>
        <begin position="89"/>
        <end position="108"/>
    </location>
</feature>
<keyword evidence="2" id="KW-0812">Transmembrane</keyword>
<protein>
    <submittedName>
        <fullName evidence="3">Uncharacterized protein</fullName>
    </submittedName>
</protein>
<dbReference type="PROSITE" id="PS51257">
    <property type="entry name" value="PROKAR_LIPOPROTEIN"/>
    <property type="match status" value="1"/>
</dbReference>
<organism evidence="3 4">
    <name type="scientific">Nocardioides zeae</name>
    <dbReference type="NCBI Taxonomy" id="1457234"/>
    <lineage>
        <taxon>Bacteria</taxon>
        <taxon>Bacillati</taxon>
        <taxon>Actinomycetota</taxon>
        <taxon>Actinomycetes</taxon>
        <taxon>Propionibacteriales</taxon>
        <taxon>Nocardioidaceae</taxon>
        <taxon>Nocardioides</taxon>
    </lineage>
</organism>
<gene>
    <name evidence="3" type="ORF">G3T38_14730</name>
</gene>
<evidence type="ECO:0000256" key="1">
    <source>
        <dbReference type="SAM" id="MobiDB-lite"/>
    </source>
</evidence>
<evidence type="ECO:0000313" key="4">
    <source>
        <dbReference type="Proteomes" id="UP000468687"/>
    </source>
</evidence>
<feature type="region of interest" description="Disordered" evidence="1">
    <location>
        <begin position="150"/>
        <end position="176"/>
    </location>
</feature>
<keyword evidence="2" id="KW-1133">Transmembrane helix</keyword>
<dbReference type="AlphaFoldDB" id="A0A6P0HMT3"/>
<sequence length="176" mass="18692">MKNQFGVPVPGWTVVASWVGCGVLVVAAVAATVSEFSPGVLLVVIPIVVATSVLLGCAHLAAAESRRQTAVVRGSLHYRWGERPRSWRWHGGWTAAVSYVAAVQLWFALDDGSVEVVVSALLNVLALGTLAVLSTRGKWRRERRVRGAPGPVELRAAPPSVPPVVRALPPKPLRGA</sequence>
<reference evidence="3 4" key="1">
    <citation type="journal article" date="2014" name="Int. J. Syst. Evol. Microbiol.">
        <title>Nocardioides zeae sp. nov., isolated from the stem of Zea mays.</title>
        <authorList>
            <person name="Glaeser S.P."/>
            <person name="McInroy J.A."/>
            <person name="Busse H.J."/>
            <person name="Kampfer P."/>
        </authorList>
    </citation>
    <scope>NUCLEOTIDE SEQUENCE [LARGE SCALE GENOMIC DNA]</scope>
    <source>
        <strain evidence="3 4">JCM 30728</strain>
    </source>
</reference>